<feature type="domain" description="C2" evidence="7">
    <location>
        <begin position="464"/>
        <end position="587"/>
    </location>
</feature>
<evidence type="ECO:0000256" key="4">
    <source>
        <dbReference type="ARBA" id="ARBA00023121"/>
    </source>
</evidence>
<dbReference type="PANTHER" id="PTHR46980:SF2">
    <property type="entry name" value="TRICALBIN-1-RELATED"/>
    <property type="match status" value="1"/>
</dbReference>
<dbReference type="PRINTS" id="PR00360">
    <property type="entry name" value="C2DOMAIN"/>
</dbReference>
<dbReference type="GO" id="GO:0016020">
    <property type="term" value="C:membrane"/>
    <property type="evidence" value="ECO:0007669"/>
    <property type="project" value="UniProtKB-SubCell"/>
</dbReference>
<keyword evidence="10" id="KW-1185">Reference proteome</keyword>
<dbReference type="SMART" id="SM00239">
    <property type="entry name" value="C2"/>
    <property type="match status" value="2"/>
</dbReference>
<evidence type="ECO:0000256" key="3">
    <source>
        <dbReference type="ARBA" id="ARBA00023055"/>
    </source>
</evidence>
<comment type="caution">
    <text evidence="9">The sequence shown here is derived from an EMBL/GenBank/DDBJ whole genome shotgun (WGS) entry which is preliminary data.</text>
</comment>
<accession>A0A7I8WAT5</accession>
<evidence type="ECO:0000256" key="6">
    <source>
        <dbReference type="SAM" id="Phobius"/>
    </source>
</evidence>
<evidence type="ECO:0000313" key="10">
    <source>
        <dbReference type="Proteomes" id="UP000549394"/>
    </source>
</evidence>
<evidence type="ECO:0000313" key="9">
    <source>
        <dbReference type="EMBL" id="CAD5125247.1"/>
    </source>
</evidence>
<dbReference type="GO" id="GO:0008289">
    <property type="term" value="F:lipid binding"/>
    <property type="evidence" value="ECO:0007669"/>
    <property type="project" value="UniProtKB-KW"/>
</dbReference>
<keyword evidence="5 6" id="KW-0472">Membrane</keyword>
<feature type="transmembrane region" description="Helical" evidence="6">
    <location>
        <begin position="29"/>
        <end position="47"/>
    </location>
</feature>
<dbReference type="SUPFAM" id="SSF49562">
    <property type="entry name" value="C2 domain (Calcium/lipid-binding domain, CaLB)"/>
    <property type="match status" value="2"/>
</dbReference>
<dbReference type="Gene3D" id="2.60.40.150">
    <property type="entry name" value="C2 domain"/>
    <property type="match status" value="2"/>
</dbReference>
<keyword evidence="4" id="KW-0446">Lipid-binding</keyword>
<dbReference type="PROSITE" id="PS51847">
    <property type="entry name" value="SMP"/>
    <property type="match status" value="1"/>
</dbReference>
<gene>
    <name evidence="9" type="ORF">DGYR_LOCUS12657</name>
</gene>
<dbReference type="OrthoDB" id="270970at2759"/>
<dbReference type="EMBL" id="CAJFCJ010000025">
    <property type="protein sequence ID" value="CAD5125247.1"/>
    <property type="molecule type" value="Genomic_DNA"/>
</dbReference>
<evidence type="ECO:0000256" key="2">
    <source>
        <dbReference type="ARBA" id="ARBA00022448"/>
    </source>
</evidence>
<dbReference type="Proteomes" id="UP000549394">
    <property type="component" value="Unassembled WGS sequence"/>
</dbReference>
<evidence type="ECO:0000256" key="5">
    <source>
        <dbReference type="ARBA" id="ARBA00023136"/>
    </source>
</evidence>
<dbReference type="InterPro" id="IPR052455">
    <property type="entry name" value="Tricalbin_domain"/>
</dbReference>
<feature type="domain" description="SMP-LTD" evidence="8">
    <location>
        <begin position="94"/>
        <end position="301"/>
    </location>
</feature>
<feature type="domain" description="C2" evidence="7">
    <location>
        <begin position="657"/>
        <end position="771"/>
    </location>
</feature>
<dbReference type="InterPro" id="IPR000008">
    <property type="entry name" value="C2_dom"/>
</dbReference>
<dbReference type="PROSITE" id="PS50004">
    <property type="entry name" value="C2"/>
    <property type="match status" value="2"/>
</dbReference>
<evidence type="ECO:0000256" key="1">
    <source>
        <dbReference type="ARBA" id="ARBA00004370"/>
    </source>
</evidence>
<keyword evidence="3" id="KW-0445">Lipid transport</keyword>
<dbReference type="InterPro" id="IPR035892">
    <property type="entry name" value="C2_domain_sf"/>
</dbReference>
<comment type="subcellular location">
    <subcellularLocation>
        <location evidence="1">Membrane</location>
    </subcellularLocation>
</comment>
<reference evidence="9 10" key="1">
    <citation type="submission" date="2020-08" db="EMBL/GenBank/DDBJ databases">
        <authorList>
            <person name="Hejnol A."/>
        </authorList>
    </citation>
    <scope>NUCLEOTIDE SEQUENCE [LARGE SCALE GENOMIC DNA]</scope>
</reference>
<sequence>MKLERSISDNEREKELDALSKKGRFQQLIIVYIFVSAVIILAYISGICGLSSVWIFLLIFVVFAIWQGKVFSMTEEHLRMKELTLHRKRALLRQNESAEWLNFILNRWCIFGSQSLFDYLKNTLDPLLQDVKPAFIESIQLQSFSFGDKTPILKCLKVYEINDDKKAATWMSLLTPPIGLNRMQTYQIHLECDVDLSSDDFKMTLRCKLWKKICADVAIEKLNIKGKMQLSLNLQKDCAFPHISSISLSFLEKPQVWFSLRLLRSLQVMEIPMLKSWIHNLVMDAFTQALVDPGKIDIPFENSGPTYEPLSGEGSMRSLAQGVLTVTLQSQQSKDNALLQSNEAFYIQLKLADQKRHTASNVGNKPFEDTISFLVEDVKMNKLQIKCKTKRFFTTYTIAAFDLPLSNFPFELKNIVETTLEKKINKLDVNGIIYYRVRLEFTEIPIEDIDKLTEMRGDDVDSAISPTSPLSLNENVKKVDCCSGVLRVWLHSGSNLLGLDRNGMSDPYCVIYYKGKRIKTTHYICRTRNPQWNSSVDVIVSDYTKTTLSFLVYDWDGHGSSEDDFLGLSDLTLTSDKPTLLKHSLILGYKQQDGGHVANEQLGSIMVSVIFYPVPSVAMSETSTEDQAKVSKSRGFMNSAQTTDSIEKNKLTGLQKWRGEGPGILAQGYGLLEMHIIQGRDLMAMDTNGYSDPYCEVRVNNEKIFSTSCKKKTLNPYWDESVTLQLPKSHELLEITVWDRDPFFQKDFLGSIPFTLVDLKKQSDFQAERWFNLHKTRSGSIQLRFKVISAEEEVESEEVLSPTESQDSAVHLSTDYGEVYKRRRASSTDLKDLTKTVETQRTESSEPLNAVPCSNKNKLFTINGSAIRLRGFIFPSCDVTLKIKLQKNSDRSKLLCKSSNIQTNNLNLKFKATHVQETSVLIFVIKTTDKRSLVYKTMQLNDIVTLAGDINCQKWIKLDSDVEIELNLLIEEDLTEKKNNKFHGLLSLNSFKKKSKNKSIKDC</sequence>
<dbReference type="InterPro" id="IPR031468">
    <property type="entry name" value="SMP_LBD"/>
</dbReference>
<evidence type="ECO:0000259" key="8">
    <source>
        <dbReference type="PROSITE" id="PS51847"/>
    </source>
</evidence>
<organism evidence="9 10">
    <name type="scientific">Dimorphilus gyrociliatus</name>
    <dbReference type="NCBI Taxonomy" id="2664684"/>
    <lineage>
        <taxon>Eukaryota</taxon>
        <taxon>Metazoa</taxon>
        <taxon>Spiralia</taxon>
        <taxon>Lophotrochozoa</taxon>
        <taxon>Annelida</taxon>
        <taxon>Polychaeta</taxon>
        <taxon>Polychaeta incertae sedis</taxon>
        <taxon>Dinophilidae</taxon>
        <taxon>Dimorphilus</taxon>
    </lineage>
</organism>
<evidence type="ECO:0000259" key="7">
    <source>
        <dbReference type="PROSITE" id="PS50004"/>
    </source>
</evidence>
<keyword evidence="2" id="KW-0813">Transport</keyword>
<protein>
    <submittedName>
        <fullName evidence="9">DgyrCDS13489</fullName>
    </submittedName>
</protein>
<keyword evidence="6" id="KW-0812">Transmembrane</keyword>
<dbReference type="AlphaFoldDB" id="A0A7I8WAT5"/>
<dbReference type="GO" id="GO:0006869">
    <property type="term" value="P:lipid transport"/>
    <property type="evidence" value="ECO:0007669"/>
    <property type="project" value="UniProtKB-KW"/>
</dbReference>
<proteinExistence type="predicted"/>
<dbReference type="Pfam" id="PF00168">
    <property type="entry name" value="C2"/>
    <property type="match status" value="2"/>
</dbReference>
<dbReference type="PANTHER" id="PTHR46980">
    <property type="entry name" value="TRICALBIN-1-RELATED"/>
    <property type="match status" value="1"/>
</dbReference>
<dbReference type="CDD" id="cd21669">
    <property type="entry name" value="SMP_SF"/>
    <property type="match status" value="1"/>
</dbReference>
<keyword evidence="6" id="KW-1133">Transmembrane helix</keyword>
<name>A0A7I8WAT5_9ANNE</name>
<dbReference type="CDD" id="cd00030">
    <property type="entry name" value="C2"/>
    <property type="match status" value="2"/>
</dbReference>